<proteinExistence type="predicted"/>
<keyword evidence="2" id="KW-1185">Reference proteome</keyword>
<organism evidence="1 2">
    <name type="scientific">Pistricoccus aurantiacus</name>
    <dbReference type="NCBI Taxonomy" id="1883414"/>
    <lineage>
        <taxon>Bacteria</taxon>
        <taxon>Pseudomonadati</taxon>
        <taxon>Pseudomonadota</taxon>
        <taxon>Gammaproteobacteria</taxon>
        <taxon>Oceanospirillales</taxon>
        <taxon>Halomonadaceae</taxon>
        <taxon>Pistricoccus</taxon>
    </lineage>
</organism>
<dbReference type="RefSeq" id="WP_147185792.1">
    <property type="nucleotide sequence ID" value="NZ_CP042382.1"/>
</dbReference>
<gene>
    <name evidence="1" type="ORF">FGL86_16530</name>
</gene>
<accession>A0A5B8SYD6</accession>
<evidence type="ECO:0000313" key="1">
    <source>
        <dbReference type="EMBL" id="QEA40525.1"/>
    </source>
</evidence>
<sequence>MKTARYLPSWVKQYFQSEVESRGYVIPRDLPPVDLRELSSHPIDVMKRAKQSPVLLNIPLTHCRALGLMAYPCNGESRHPFIRALKEYAQSGIEDYQLSELKKYYDNVQPNNGAEYLGLKDPQASRLANQSPLCMVEPWIGSAAEKYKARKLQTTWEEARANGLKQERNLEWIFIGPLSEARGALELRRLIRLYQSIQTKGYLRSDDIDGDMTGFLLVREDEFRVVINRGQHRVCALAAHGYATVPIRFLGRAPSLVIRDEVKQWPGVTSGSLSADEALEIFDRMFEGRQPPAYRHCYPDWNESPEKAAVI</sequence>
<dbReference type="AlphaFoldDB" id="A0A5B8SYD6"/>
<dbReference type="OrthoDB" id="2865096at2"/>
<reference evidence="1 2" key="1">
    <citation type="submission" date="2019-06" db="EMBL/GenBank/DDBJ databases">
        <title>Genome analyses of bacteria isolated from kimchi.</title>
        <authorList>
            <person name="Lee S."/>
            <person name="Ahn S."/>
            <person name="Roh S."/>
        </authorList>
    </citation>
    <scope>NUCLEOTIDE SEQUENCE [LARGE SCALE GENOMIC DNA]</scope>
    <source>
        <strain evidence="1 2">CBA4606</strain>
    </source>
</reference>
<dbReference type="KEGG" id="paur:FGL86_16530"/>
<evidence type="ECO:0000313" key="2">
    <source>
        <dbReference type="Proteomes" id="UP000321272"/>
    </source>
</evidence>
<protein>
    <submittedName>
        <fullName evidence="1">Uncharacterized protein</fullName>
    </submittedName>
</protein>
<dbReference type="Proteomes" id="UP000321272">
    <property type="component" value="Chromosome"/>
</dbReference>
<dbReference type="EMBL" id="CP042382">
    <property type="protein sequence ID" value="QEA40525.1"/>
    <property type="molecule type" value="Genomic_DNA"/>
</dbReference>
<name>A0A5B8SYD6_9GAMM</name>